<protein>
    <submittedName>
        <fullName evidence="4">Uncharacterized protein</fullName>
    </submittedName>
</protein>
<sequence>MTTNNDIPVNDRTAACTLCGFRNGPLTALQQGWICPQCAAEVARSSETGSRDGYSGAFPSSGSSSMPRGTITAPNSEPARPRRFLRRQRIALFFSLIPGLGQMYLGQMRRGLQLLLLFWGNLALERWNFIFDSELLIPVLVGYSFFETYHTERKLQSGQAVADENLGIFDWWSGNWRQHRTFLGIALLIGAVLTLVNAPLPSLGILRYFDDYRYLLRTVIMSALLAIGGLALLIKRTAKEDSDSLQ</sequence>
<feature type="transmembrane region" description="Helical" evidence="3">
    <location>
        <begin position="214"/>
        <end position="234"/>
    </location>
</feature>
<gene>
    <name evidence="4" type="ORF">GJ688_13375</name>
</gene>
<keyword evidence="3" id="KW-1133">Transmembrane helix</keyword>
<dbReference type="AlphaFoldDB" id="A0A6I3SMK4"/>
<dbReference type="InterPro" id="IPR018527">
    <property type="entry name" value="Rubredoxin_Fe_BS"/>
</dbReference>
<keyword evidence="5" id="KW-1185">Reference proteome</keyword>
<dbReference type="OrthoDB" id="82335at2"/>
<dbReference type="Proteomes" id="UP000430670">
    <property type="component" value="Unassembled WGS sequence"/>
</dbReference>
<feature type="region of interest" description="Disordered" evidence="2">
    <location>
        <begin position="47"/>
        <end position="79"/>
    </location>
</feature>
<evidence type="ECO:0000313" key="4">
    <source>
        <dbReference type="EMBL" id="MTV49965.1"/>
    </source>
</evidence>
<evidence type="ECO:0000256" key="2">
    <source>
        <dbReference type="SAM" id="MobiDB-lite"/>
    </source>
</evidence>
<feature type="compositionally biased region" description="Low complexity" evidence="2">
    <location>
        <begin position="53"/>
        <end position="65"/>
    </location>
</feature>
<accession>A0A6I3SMK4</accession>
<evidence type="ECO:0000313" key="5">
    <source>
        <dbReference type="Proteomes" id="UP000430670"/>
    </source>
</evidence>
<dbReference type="PROSITE" id="PS00202">
    <property type="entry name" value="RUBREDOXIN"/>
    <property type="match status" value="1"/>
</dbReference>
<keyword evidence="3" id="KW-0812">Transmembrane</keyword>
<keyword evidence="1" id="KW-0479">Metal-binding</keyword>
<keyword evidence="3" id="KW-0472">Membrane</keyword>
<feature type="transmembrane region" description="Helical" evidence="3">
    <location>
        <begin position="182"/>
        <end position="202"/>
    </location>
</feature>
<evidence type="ECO:0000256" key="1">
    <source>
        <dbReference type="ARBA" id="ARBA00022723"/>
    </source>
</evidence>
<organism evidence="4 5">
    <name type="scientific">Heliobacterium mobile</name>
    <name type="common">Heliobacillus mobilis</name>
    <dbReference type="NCBI Taxonomy" id="28064"/>
    <lineage>
        <taxon>Bacteria</taxon>
        <taxon>Bacillati</taxon>
        <taxon>Bacillota</taxon>
        <taxon>Clostridia</taxon>
        <taxon>Eubacteriales</taxon>
        <taxon>Heliobacteriaceae</taxon>
        <taxon>Heliobacterium</taxon>
    </lineage>
</organism>
<feature type="transmembrane region" description="Helical" evidence="3">
    <location>
        <begin position="90"/>
        <end position="107"/>
    </location>
</feature>
<dbReference type="GO" id="GO:0046872">
    <property type="term" value="F:metal ion binding"/>
    <property type="evidence" value="ECO:0007669"/>
    <property type="project" value="UniProtKB-KW"/>
</dbReference>
<evidence type="ECO:0000256" key="3">
    <source>
        <dbReference type="SAM" id="Phobius"/>
    </source>
</evidence>
<proteinExistence type="predicted"/>
<name>A0A6I3SMK4_HELMO</name>
<reference evidence="4 5" key="1">
    <citation type="submission" date="2019-11" db="EMBL/GenBank/DDBJ databases">
        <title>Whole-genome sequence of a the green, strictly anaerobic photosynthetic bacterium Heliobacillus mobilis DSM 6151.</title>
        <authorList>
            <person name="Kyndt J.A."/>
            <person name="Meyer T.E."/>
        </authorList>
    </citation>
    <scope>NUCLEOTIDE SEQUENCE [LARGE SCALE GENOMIC DNA]</scope>
    <source>
        <strain evidence="4 5">DSM 6151</strain>
    </source>
</reference>
<comment type="caution">
    <text evidence="4">The sequence shown here is derived from an EMBL/GenBank/DDBJ whole genome shotgun (WGS) entry which is preliminary data.</text>
</comment>
<feature type="transmembrane region" description="Helical" evidence="3">
    <location>
        <begin position="127"/>
        <end position="146"/>
    </location>
</feature>
<dbReference type="RefSeq" id="WP_155477059.1">
    <property type="nucleotide sequence ID" value="NZ_WNKU01000017.1"/>
</dbReference>
<dbReference type="EMBL" id="WNKU01000017">
    <property type="protein sequence ID" value="MTV49965.1"/>
    <property type="molecule type" value="Genomic_DNA"/>
</dbReference>